<name>A0A9P6HXJ2_9PEZI</name>
<comment type="caution">
    <text evidence="9">The sequence shown here is derived from an EMBL/GenBank/DDBJ whole genome shotgun (WGS) entry which is preliminary data.</text>
</comment>
<evidence type="ECO:0000256" key="5">
    <source>
        <dbReference type="ARBA" id="ARBA00022801"/>
    </source>
</evidence>
<dbReference type="InterPro" id="IPR029058">
    <property type="entry name" value="AB_hydrolase_fold"/>
</dbReference>
<dbReference type="EMBL" id="JAATWM020000034">
    <property type="protein sequence ID" value="KAF9873057.1"/>
    <property type="molecule type" value="Genomic_DNA"/>
</dbReference>
<evidence type="ECO:0000256" key="6">
    <source>
        <dbReference type="ARBA" id="ARBA00022837"/>
    </source>
</evidence>
<reference evidence="9" key="1">
    <citation type="submission" date="2020-03" db="EMBL/GenBank/DDBJ databases">
        <authorList>
            <person name="He L."/>
        </authorList>
    </citation>
    <scope>NUCLEOTIDE SEQUENCE</scope>
    <source>
        <strain evidence="9">CkLH20</strain>
    </source>
</reference>
<reference evidence="9" key="2">
    <citation type="submission" date="2020-11" db="EMBL/GenBank/DDBJ databases">
        <title>Whole genome sequencing of Colletotrichum sp.</title>
        <authorList>
            <person name="Li H."/>
        </authorList>
    </citation>
    <scope>NUCLEOTIDE SEQUENCE</scope>
    <source>
        <strain evidence="9">CkLH20</strain>
    </source>
</reference>
<keyword evidence="7" id="KW-1015">Disulfide bond</keyword>
<proteinExistence type="inferred from homology"/>
<evidence type="ECO:0000256" key="3">
    <source>
        <dbReference type="ARBA" id="ARBA00022723"/>
    </source>
</evidence>
<dbReference type="Gene3D" id="3.40.50.1820">
    <property type="entry name" value="alpha/beta hydrolase"/>
    <property type="match status" value="1"/>
</dbReference>
<evidence type="ECO:0000313" key="10">
    <source>
        <dbReference type="Proteomes" id="UP000781932"/>
    </source>
</evidence>
<evidence type="ECO:0000256" key="8">
    <source>
        <dbReference type="RuleBase" id="RU361238"/>
    </source>
</evidence>
<keyword evidence="2" id="KW-0719">Serine esterase</keyword>
<dbReference type="GO" id="GO:0030600">
    <property type="term" value="F:feruloyl esterase activity"/>
    <property type="evidence" value="ECO:0007669"/>
    <property type="project" value="UniProtKB-ARBA"/>
</dbReference>
<sequence>MAVSLAQSCVASTFNPSVFGTEILSLEANLVTNYSVSVPSAYRQTSPSVEVKNASFCNVTIAYTHPGQNDNIITEAWLPLDWNERFLGVGGGGWVAGRFLLSYAGMNGGLADGYASITTDAGLGSADVPTPWALNSPGNVNLYNLQNIASVCLNDEAVIGKSLIRSFYGKDPKYSYWNGCSQGGRQGLMLAQRYPKQYDGIVAGAPAIYWNELISNAQWPQQVMNELGEYPYGCELDAITAEAVSACDNLDGVTDGTIGNVEECFKTFNPFSVVGKSIACSQTNGTQKTISKTAAIVVNETWHGRSNANGQQFYHGITPGSDLTGDSSYGVGIVTTKCNETGCVGLPNQLGVPWLQLFIAKDPNFNVGNLTRAEFDALVYSGAQQYNSLVESADPDLTKFRDAGGKMVTFHGLADNIIPVGATEEYYNAVADITPDIQDFYRYFEAPALGHCFGGKSDTPTSLFEQLRDWVENGTAPEQTPIKLNVAANETHNRILCAYPQKAEFVASCGDPSLAECWSCSKSGVVGENITKPKHFEL</sequence>
<evidence type="ECO:0000256" key="1">
    <source>
        <dbReference type="ARBA" id="ARBA00006249"/>
    </source>
</evidence>
<organism evidence="9 10">
    <name type="scientific">Colletotrichum karsti</name>
    <dbReference type="NCBI Taxonomy" id="1095194"/>
    <lineage>
        <taxon>Eukaryota</taxon>
        <taxon>Fungi</taxon>
        <taxon>Dikarya</taxon>
        <taxon>Ascomycota</taxon>
        <taxon>Pezizomycotina</taxon>
        <taxon>Sordariomycetes</taxon>
        <taxon>Hypocreomycetidae</taxon>
        <taxon>Glomerellales</taxon>
        <taxon>Glomerellaceae</taxon>
        <taxon>Colletotrichum</taxon>
        <taxon>Colletotrichum boninense species complex</taxon>
    </lineage>
</organism>
<keyword evidence="3" id="KW-0479">Metal-binding</keyword>
<evidence type="ECO:0000256" key="2">
    <source>
        <dbReference type="ARBA" id="ARBA00022487"/>
    </source>
</evidence>
<dbReference type="AlphaFoldDB" id="A0A9P6HXJ2"/>
<keyword evidence="4" id="KW-0732">Signal</keyword>
<accession>A0A9P6HXJ2</accession>
<dbReference type="PANTHER" id="PTHR33938:SF13">
    <property type="entry name" value="CARBOXYLIC ESTER HYDROLASE"/>
    <property type="match status" value="1"/>
</dbReference>
<dbReference type="GO" id="GO:0046872">
    <property type="term" value="F:metal ion binding"/>
    <property type="evidence" value="ECO:0007669"/>
    <property type="project" value="UniProtKB-KW"/>
</dbReference>
<evidence type="ECO:0000256" key="7">
    <source>
        <dbReference type="ARBA" id="ARBA00023157"/>
    </source>
</evidence>
<protein>
    <recommendedName>
        <fullName evidence="8">Carboxylic ester hydrolase</fullName>
        <ecNumber evidence="8">3.1.1.-</ecNumber>
    </recommendedName>
</protein>
<keyword evidence="6" id="KW-0106">Calcium</keyword>
<dbReference type="RefSeq" id="XP_038742518.1">
    <property type="nucleotide sequence ID" value="XM_038892282.1"/>
</dbReference>
<dbReference type="SUPFAM" id="SSF53474">
    <property type="entry name" value="alpha/beta-Hydrolases"/>
    <property type="match status" value="1"/>
</dbReference>
<keyword evidence="10" id="KW-1185">Reference proteome</keyword>
<keyword evidence="5 8" id="KW-0378">Hydrolase</keyword>
<dbReference type="InterPro" id="IPR011118">
    <property type="entry name" value="Tannase/feruloyl_esterase"/>
</dbReference>
<dbReference type="Pfam" id="PF07519">
    <property type="entry name" value="Tannase"/>
    <property type="match status" value="1"/>
</dbReference>
<evidence type="ECO:0000313" key="9">
    <source>
        <dbReference type="EMBL" id="KAF9873057.1"/>
    </source>
</evidence>
<dbReference type="PANTHER" id="PTHR33938">
    <property type="entry name" value="FERULOYL ESTERASE B-RELATED"/>
    <property type="match status" value="1"/>
</dbReference>
<dbReference type="GeneID" id="62165356"/>
<dbReference type="Proteomes" id="UP000781932">
    <property type="component" value="Unassembled WGS sequence"/>
</dbReference>
<evidence type="ECO:0000256" key="4">
    <source>
        <dbReference type="ARBA" id="ARBA00022729"/>
    </source>
</evidence>
<comment type="similarity">
    <text evidence="1 8">Belongs to the tannase family.</text>
</comment>
<gene>
    <name evidence="9" type="ORF">CkaCkLH20_09567</name>
</gene>
<dbReference type="EC" id="3.1.1.-" evidence="8"/>
<dbReference type="OrthoDB" id="3039123at2759"/>